<keyword evidence="1" id="KW-1133">Transmembrane helix</keyword>
<evidence type="ECO:0000313" key="2">
    <source>
        <dbReference type="EMBL" id="MEJ8280490.1"/>
    </source>
</evidence>
<keyword evidence="1" id="KW-0812">Transmembrane</keyword>
<keyword evidence="3" id="KW-1185">Reference proteome</keyword>
<gene>
    <name evidence="2" type="ORF">WJX68_16220</name>
</gene>
<comment type="caution">
    <text evidence="2">The sequence shown here is derived from an EMBL/GenBank/DDBJ whole genome shotgun (WGS) entry which is preliminary data.</text>
</comment>
<evidence type="ECO:0000313" key="3">
    <source>
        <dbReference type="Proteomes" id="UP001364211"/>
    </source>
</evidence>
<name>A0ABU8TAS4_9PSEU</name>
<organism evidence="2 3">
    <name type="scientific">Pseudonocardia spirodelae</name>
    <dbReference type="NCBI Taxonomy" id="3133431"/>
    <lineage>
        <taxon>Bacteria</taxon>
        <taxon>Bacillati</taxon>
        <taxon>Actinomycetota</taxon>
        <taxon>Actinomycetes</taxon>
        <taxon>Pseudonocardiales</taxon>
        <taxon>Pseudonocardiaceae</taxon>
        <taxon>Pseudonocardia</taxon>
    </lineage>
</organism>
<dbReference type="Proteomes" id="UP001364211">
    <property type="component" value="Unassembled WGS sequence"/>
</dbReference>
<proteinExistence type="predicted"/>
<reference evidence="2 3" key="1">
    <citation type="submission" date="2024-03" db="EMBL/GenBank/DDBJ databases">
        <title>Draft genome sequence of Pseudonocardia sp. DW16-2.</title>
        <authorList>
            <person name="Duangmal K."/>
        </authorList>
    </citation>
    <scope>NUCLEOTIDE SEQUENCE [LARGE SCALE GENOMIC DNA]</scope>
    <source>
        <strain evidence="2 3">DW16-2</strain>
    </source>
</reference>
<keyword evidence="1" id="KW-0472">Membrane</keyword>
<accession>A0ABU8TAS4</accession>
<evidence type="ECO:0000256" key="1">
    <source>
        <dbReference type="SAM" id="Phobius"/>
    </source>
</evidence>
<dbReference type="RefSeq" id="WP_340291678.1">
    <property type="nucleotide sequence ID" value="NZ_JBBJUP010000012.1"/>
</dbReference>
<protein>
    <submittedName>
        <fullName evidence="2">Uncharacterized protein</fullName>
    </submittedName>
</protein>
<feature type="transmembrane region" description="Helical" evidence="1">
    <location>
        <begin position="63"/>
        <end position="82"/>
    </location>
</feature>
<feature type="transmembrane region" description="Helical" evidence="1">
    <location>
        <begin position="12"/>
        <end position="30"/>
    </location>
</feature>
<sequence>MHSGWNWDDAAVALLLAATLCGAGAGLRAVVPLARRVPAGGVTGSALVVALAAALLLRDRPGLQVAAVVLTGVLAAATSLALRRHGRAGDGRC</sequence>
<feature type="transmembrane region" description="Helical" evidence="1">
    <location>
        <begin position="37"/>
        <end position="57"/>
    </location>
</feature>
<dbReference type="EMBL" id="JBBJUP010000012">
    <property type="protein sequence ID" value="MEJ8280490.1"/>
    <property type="molecule type" value="Genomic_DNA"/>
</dbReference>